<gene>
    <name evidence="2" type="ORF">PDMSB3_1866</name>
</gene>
<dbReference type="KEGG" id="pdio:PDMSB3_1866.1"/>
<keyword evidence="1" id="KW-0472">Membrane</keyword>
<protein>
    <recommendedName>
        <fullName evidence="4">Transmembrane protein</fullName>
    </recommendedName>
</protein>
<keyword evidence="1" id="KW-1133">Transmembrane helix</keyword>
<evidence type="ECO:0000313" key="2">
    <source>
        <dbReference type="EMBL" id="VVD33150.1"/>
    </source>
</evidence>
<keyword evidence="1" id="KW-0812">Transmembrane</keyword>
<proteinExistence type="predicted"/>
<dbReference type="Proteomes" id="UP000325811">
    <property type="component" value="Chromosome II"/>
</dbReference>
<accession>A0A5Q4ZUC4</accession>
<evidence type="ECO:0000313" key="3">
    <source>
        <dbReference type="Proteomes" id="UP000325811"/>
    </source>
</evidence>
<organism evidence="2 3">
    <name type="scientific">Paraburkholderia dioscoreae</name>
    <dbReference type="NCBI Taxonomy" id="2604047"/>
    <lineage>
        <taxon>Bacteria</taxon>
        <taxon>Pseudomonadati</taxon>
        <taxon>Pseudomonadota</taxon>
        <taxon>Betaproteobacteria</taxon>
        <taxon>Burkholderiales</taxon>
        <taxon>Burkholderiaceae</taxon>
        <taxon>Paraburkholderia</taxon>
    </lineage>
</organism>
<evidence type="ECO:0000256" key="1">
    <source>
        <dbReference type="SAM" id="Phobius"/>
    </source>
</evidence>
<feature type="transmembrane region" description="Helical" evidence="1">
    <location>
        <begin position="107"/>
        <end position="127"/>
    </location>
</feature>
<dbReference type="EMBL" id="LR699554">
    <property type="protein sequence ID" value="VVD33150.1"/>
    <property type="molecule type" value="Genomic_DNA"/>
</dbReference>
<dbReference type="AlphaFoldDB" id="A0A5Q4ZUC4"/>
<dbReference type="RefSeq" id="WP_007177445.1">
    <property type="nucleotide sequence ID" value="NZ_LR699554.1"/>
</dbReference>
<feature type="transmembrane region" description="Helical" evidence="1">
    <location>
        <begin position="174"/>
        <end position="194"/>
    </location>
</feature>
<evidence type="ECO:0008006" key="4">
    <source>
        <dbReference type="Google" id="ProtNLM"/>
    </source>
</evidence>
<reference evidence="2 3" key="1">
    <citation type="submission" date="2019-08" db="EMBL/GenBank/DDBJ databases">
        <authorList>
            <person name="Herpell B J."/>
        </authorList>
    </citation>
    <scope>NUCLEOTIDE SEQUENCE [LARGE SCALE GENOMIC DNA]</scope>
    <source>
        <strain evidence="3">Msb3</strain>
    </source>
</reference>
<feature type="transmembrane region" description="Helical" evidence="1">
    <location>
        <begin position="12"/>
        <end position="30"/>
    </location>
</feature>
<feature type="transmembrane region" description="Helical" evidence="1">
    <location>
        <begin position="65"/>
        <end position="86"/>
    </location>
</feature>
<sequence length="205" mass="22936">MNKRLVISISTYTALIVISVIAGLRTTYLVDMLPMEMPESVEAFIRFWLSCTGTEYLGNPDDMEVLALLLYWAVATLLIAVALIGFKRWLPGYLVARKSGEAIPRMPLPVTLVASLFALLFISNIGWQLASPLTRYPLHIPGPVKAVVRFYLSATGRGARSDLDENLILYVMDLYWAIATLCIGVPVVLCCLAIRRFMRRKINQP</sequence>
<keyword evidence="3" id="KW-1185">Reference proteome</keyword>
<name>A0A5Q4ZUC4_9BURK</name>